<dbReference type="Proteomes" id="UP000683360">
    <property type="component" value="Unassembled WGS sequence"/>
</dbReference>
<sequence length="223" mass="25669">MNDSNEEKIHENQQANYGPNTGHIWQMEFSKPVRIHSTRDYIIQMDDIGLQTYYGTECKESVTDQQSGVTIKFKNSQMDANNTTDWRDNKGLPECMMYMLQNEIMCDVTFRVGDDGTHIKAHKYMLSSRSAVFHTMFEGSLPEKGDITIPDVDGDTFRDILKYFYSDDITITNNNVKEMLYAADKYMLAAVKGECETVLKQMAQSGLYKQHTNTIYQICKQKA</sequence>
<dbReference type="Gene3D" id="3.30.710.10">
    <property type="entry name" value="Potassium Channel Kv1.1, Chain A"/>
    <property type="match status" value="1"/>
</dbReference>
<evidence type="ECO:0000313" key="5">
    <source>
        <dbReference type="EMBL" id="CAG2241489.1"/>
    </source>
</evidence>
<dbReference type="PROSITE" id="PS50097">
    <property type="entry name" value="BTB"/>
    <property type="match status" value="1"/>
</dbReference>
<accession>A0A8S3UD85</accession>
<dbReference type="EMBL" id="CAJPWZ010002589">
    <property type="protein sequence ID" value="CAG2241489.1"/>
    <property type="molecule type" value="Genomic_DNA"/>
</dbReference>
<reference evidence="5" key="1">
    <citation type="submission" date="2021-03" db="EMBL/GenBank/DDBJ databases">
        <authorList>
            <person name="Bekaert M."/>
        </authorList>
    </citation>
    <scope>NUCLEOTIDE SEQUENCE</scope>
</reference>
<feature type="domain" description="BTB" evidence="4">
    <location>
        <begin position="106"/>
        <end position="173"/>
    </location>
</feature>
<dbReference type="InterPro" id="IPR012983">
    <property type="entry name" value="PHR"/>
</dbReference>
<keyword evidence="6" id="KW-1185">Reference proteome</keyword>
<evidence type="ECO:0000256" key="3">
    <source>
        <dbReference type="SAM" id="MobiDB-lite"/>
    </source>
</evidence>
<feature type="compositionally biased region" description="Basic and acidic residues" evidence="3">
    <location>
        <begin position="1"/>
        <end position="11"/>
    </location>
</feature>
<gene>
    <name evidence="5" type="ORF">MEDL_53686</name>
</gene>
<feature type="region of interest" description="Disordered" evidence="3">
    <location>
        <begin position="1"/>
        <end position="21"/>
    </location>
</feature>
<dbReference type="PANTHER" id="PTHR45774">
    <property type="entry name" value="BTB/POZ DOMAIN-CONTAINING"/>
    <property type="match status" value="1"/>
</dbReference>
<dbReference type="InterPro" id="IPR000210">
    <property type="entry name" value="BTB/POZ_dom"/>
</dbReference>
<evidence type="ECO:0000313" key="6">
    <source>
        <dbReference type="Proteomes" id="UP000683360"/>
    </source>
</evidence>
<dbReference type="PANTHER" id="PTHR45774:SF3">
    <property type="entry name" value="BTB (POZ) DOMAIN-CONTAINING 2B-RELATED"/>
    <property type="match status" value="1"/>
</dbReference>
<dbReference type="InterPro" id="IPR011333">
    <property type="entry name" value="SKP1/BTB/POZ_sf"/>
</dbReference>
<dbReference type="InterPro" id="IPR038648">
    <property type="entry name" value="PHR_sf"/>
</dbReference>
<dbReference type="GO" id="GO:0005737">
    <property type="term" value="C:cytoplasm"/>
    <property type="evidence" value="ECO:0007669"/>
    <property type="project" value="UniProtKB-SubCell"/>
</dbReference>
<name>A0A8S3UD85_MYTED</name>
<dbReference type="SMART" id="SM00225">
    <property type="entry name" value="BTB"/>
    <property type="match status" value="1"/>
</dbReference>
<keyword evidence="2" id="KW-0963">Cytoplasm</keyword>
<dbReference type="OrthoDB" id="6141515at2759"/>
<dbReference type="Pfam" id="PF08005">
    <property type="entry name" value="PHR"/>
    <property type="match status" value="1"/>
</dbReference>
<dbReference type="AlphaFoldDB" id="A0A8S3UD85"/>
<dbReference type="Pfam" id="PF00651">
    <property type="entry name" value="BTB"/>
    <property type="match status" value="1"/>
</dbReference>
<evidence type="ECO:0000259" key="4">
    <source>
        <dbReference type="PROSITE" id="PS50097"/>
    </source>
</evidence>
<comment type="subcellular location">
    <subcellularLocation>
        <location evidence="1">Cytoplasm</location>
    </subcellularLocation>
</comment>
<evidence type="ECO:0000256" key="2">
    <source>
        <dbReference type="ARBA" id="ARBA00022490"/>
    </source>
</evidence>
<proteinExistence type="predicted"/>
<dbReference type="SUPFAM" id="SSF54695">
    <property type="entry name" value="POZ domain"/>
    <property type="match status" value="1"/>
</dbReference>
<protein>
    <recommendedName>
        <fullName evidence="4">BTB domain-containing protein</fullName>
    </recommendedName>
</protein>
<organism evidence="5 6">
    <name type="scientific">Mytilus edulis</name>
    <name type="common">Blue mussel</name>
    <dbReference type="NCBI Taxonomy" id="6550"/>
    <lineage>
        <taxon>Eukaryota</taxon>
        <taxon>Metazoa</taxon>
        <taxon>Spiralia</taxon>
        <taxon>Lophotrochozoa</taxon>
        <taxon>Mollusca</taxon>
        <taxon>Bivalvia</taxon>
        <taxon>Autobranchia</taxon>
        <taxon>Pteriomorphia</taxon>
        <taxon>Mytilida</taxon>
        <taxon>Mytiloidea</taxon>
        <taxon>Mytilidae</taxon>
        <taxon>Mytilinae</taxon>
        <taxon>Mytilus</taxon>
    </lineage>
</organism>
<evidence type="ECO:0000256" key="1">
    <source>
        <dbReference type="ARBA" id="ARBA00004496"/>
    </source>
</evidence>
<dbReference type="Gene3D" id="2.60.120.820">
    <property type="entry name" value="PHR domain"/>
    <property type="match status" value="1"/>
</dbReference>
<comment type="caution">
    <text evidence="5">The sequence shown here is derived from an EMBL/GenBank/DDBJ whole genome shotgun (WGS) entry which is preliminary data.</text>
</comment>